<sequence length="458" mass="51492">MVTITSSYTVIPSEATPKGPLWLSEADQLLSPWTHTPTLYIYKASQKHMVFEKMRDSLSKILVHYYPLAGRLRWIEGGRLEVDCNEKGVTLLEAETTRALDDYGEFETNEGIKKHIPKIEVQYGGPIDDMPLFVVQLTRFSCGGFSIGIANSHVLFDGVSATRFVNSWAKIAREKALDKEEMPFLDRTILKSRKPLMGSRFDHPEFKPMPRLLANSGGNLAEISKKKTSFASLKLTKEQLLKLKIKANEGINMVQVQEHVAGRPYSRFETLVAHIWRSVTKARQRDILQETAVGTVADIRNRMNPPLPKNYFGNAILRTVTPTCLTGDIISKPLSYAAQNIREAINKLTEEYLRSQLDFLTSQPQLDWLKNPLRLVELPAEEQCLGNPNIIIGCWMSMPVYDADFGWGKPVYMGPGPLDADGDIIIIPAATGDGSYVIAICLQTDHLEAFKSIFYEEI</sequence>
<organism evidence="1 2">
    <name type="scientific">Bauhinia variegata</name>
    <name type="common">Purple orchid tree</name>
    <name type="synonym">Phanera variegata</name>
    <dbReference type="NCBI Taxonomy" id="167791"/>
    <lineage>
        <taxon>Eukaryota</taxon>
        <taxon>Viridiplantae</taxon>
        <taxon>Streptophyta</taxon>
        <taxon>Embryophyta</taxon>
        <taxon>Tracheophyta</taxon>
        <taxon>Spermatophyta</taxon>
        <taxon>Magnoliopsida</taxon>
        <taxon>eudicotyledons</taxon>
        <taxon>Gunneridae</taxon>
        <taxon>Pentapetalae</taxon>
        <taxon>rosids</taxon>
        <taxon>fabids</taxon>
        <taxon>Fabales</taxon>
        <taxon>Fabaceae</taxon>
        <taxon>Cercidoideae</taxon>
        <taxon>Cercideae</taxon>
        <taxon>Bauhiniinae</taxon>
        <taxon>Bauhinia</taxon>
    </lineage>
</organism>
<protein>
    <submittedName>
        <fullName evidence="1">Uncharacterized protein</fullName>
    </submittedName>
</protein>
<accession>A0ACB9LDN7</accession>
<gene>
    <name evidence="1" type="ORF">L6164_030739</name>
</gene>
<comment type="caution">
    <text evidence="1">The sequence shown here is derived from an EMBL/GenBank/DDBJ whole genome shotgun (WGS) entry which is preliminary data.</text>
</comment>
<proteinExistence type="predicted"/>
<name>A0ACB9LDN7_BAUVA</name>
<dbReference type="Proteomes" id="UP000828941">
    <property type="component" value="Chromosome 12"/>
</dbReference>
<evidence type="ECO:0000313" key="1">
    <source>
        <dbReference type="EMBL" id="KAI4307568.1"/>
    </source>
</evidence>
<keyword evidence="2" id="KW-1185">Reference proteome</keyword>
<dbReference type="EMBL" id="CM039437">
    <property type="protein sequence ID" value="KAI4307568.1"/>
    <property type="molecule type" value="Genomic_DNA"/>
</dbReference>
<reference evidence="1 2" key="1">
    <citation type="journal article" date="2022" name="DNA Res.">
        <title>Chromosomal-level genome assembly of the orchid tree Bauhinia variegata (Leguminosae; Cercidoideae) supports the allotetraploid origin hypothesis of Bauhinia.</title>
        <authorList>
            <person name="Zhong Y."/>
            <person name="Chen Y."/>
            <person name="Zheng D."/>
            <person name="Pang J."/>
            <person name="Liu Y."/>
            <person name="Luo S."/>
            <person name="Meng S."/>
            <person name="Qian L."/>
            <person name="Wei D."/>
            <person name="Dai S."/>
            <person name="Zhou R."/>
        </authorList>
    </citation>
    <scope>NUCLEOTIDE SEQUENCE [LARGE SCALE GENOMIC DNA]</scope>
    <source>
        <strain evidence="1">BV-YZ2020</strain>
    </source>
</reference>
<evidence type="ECO:0000313" key="2">
    <source>
        <dbReference type="Proteomes" id="UP000828941"/>
    </source>
</evidence>